<dbReference type="RefSeq" id="WP_413277377.1">
    <property type="nucleotide sequence ID" value="NZ_JBHFNT010000075.1"/>
</dbReference>
<evidence type="ECO:0000313" key="1">
    <source>
        <dbReference type="EMBL" id="MFB2834949.1"/>
    </source>
</evidence>
<organism evidence="1 2">
    <name type="scientific">Floridaenema evergladense BLCC-F167</name>
    <dbReference type="NCBI Taxonomy" id="3153639"/>
    <lineage>
        <taxon>Bacteria</taxon>
        <taxon>Bacillati</taxon>
        <taxon>Cyanobacteriota</taxon>
        <taxon>Cyanophyceae</taxon>
        <taxon>Oscillatoriophycideae</taxon>
        <taxon>Aerosakkonematales</taxon>
        <taxon>Aerosakkonemataceae</taxon>
        <taxon>Floridanema</taxon>
        <taxon>Floridanema evergladense</taxon>
    </lineage>
</organism>
<dbReference type="SUPFAM" id="SSF55874">
    <property type="entry name" value="ATPase domain of HSP90 chaperone/DNA topoisomerase II/histidine kinase"/>
    <property type="match status" value="1"/>
</dbReference>
<name>A0ABV4WIR3_9CYAN</name>
<proteinExistence type="predicted"/>
<evidence type="ECO:0000313" key="2">
    <source>
        <dbReference type="Proteomes" id="UP001576780"/>
    </source>
</evidence>
<sequence length="45" mass="4741">MEVPVSTLGLGLAIASAIARTHNGILQVHSELGKSIFTLRLPLSQ</sequence>
<evidence type="ECO:0008006" key="3">
    <source>
        <dbReference type="Google" id="ProtNLM"/>
    </source>
</evidence>
<dbReference type="InterPro" id="IPR036890">
    <property type="entry name" value="HATPase_C_sf"/>
</dbReference>
<comment type="caution">
    <text evidence="1">The sequence shown here is derived from an EMBL/GenBank/DDBJ whole genome shotgun (WGS) entry which is preliminary data.</text>
</comment>
<dbReference type="EMBL" id="JBHFNT010000075">
    <property type="protein sequence ID" value="MFB2834949.1"/>
    <property type="molecule type" value="Genomic_DNA"/>
</dbReference>
<gene>
    <name evidence="1" type="ORF">ACE1CA_10490</name>
</gene>
<keyword evidence="2" id="KW-1185">Reference proteome</keyword>
<dbReference type="Gene3D" id="3.30.565.10">
    <property type="entry name" value="Histidine kinase-like ATPase, C-terminal domain"/>
    <property type="match status" value="1"/>
</dbReference>
<protein>
    <recommendedName>
        <fullName evidence="3">Histidine kinase/HSP90-like ATPase domain-containing protein</fullName>
    </recommendedName>
</protein>
<dbReference type="Proteomes" id="UP001576780">
    <property type="component" value="Unassembled WGS sequence"/>
</dbReference>
<accession>A0ABV4WIR3</accession>
<reference evidence="1 2" key="1">
    <citation type="submission" date="2024-09" db="EMBL/GenBank/DDBJ databases">
        <title>Floridaenema gen nov. (Aerosakkonemataceae, Aerosakkonematales ord. nov., Cyanobacteria) from benthic tropical and subtropical fresh waters, with the description of four new species.</title>
        <authorList>
            <person name="Moretto J.A."/>
            <person name="Berthold D.E."/>
            <person name="Lefler F.W."/>
            <person name="Huang I.-S."/>
            <person name="Laughinghouse H. IV."/>
        </authorList>
    </citation>
    <scope>NUCLEOTIDE SEQUENCE [LARGE SCALE GENOMIC DNA]</scope>
    <source>
        <strain evidence="1 2">BLCC-F167</strain>
    </source>
</reference>